<name>A0A915EEK8_9BILA</name>
<dbReference type="Proteomes" id="UP000887574">
    <property type="component" value="Unplaced"/>
</dbReference>
<dbReference type="SUPFAM" id="SSF117281">
    <property type="entry name" value="Kelch motif"/>
    <property type="match status" value="1"/>
</dbReference>
<accession>A0A915EEK8</accession>
<protein>
    <submittedName>
        <fullName evidence="2">Apple domain-containing protein</fullName>
    </submittedName>
</protein>
<evidence type="ECO:0000313" key="2">
    <source>
        <dbReference type="WBParaSite" id="jg5527"/>
    </source>
</evidence>
<dbReference type="WBParaSite" id="jg5527">
    <property type="protein sequence ID" value="jg5527"/>
    <property type="gene ID" value="jg5527"/>
</dbReference>
<dbReference type="AlphaFoldDB" id="A0A915EEK8"/>
<proteinExistence type="predicted"/>
<sequence>MMIVVVGGCVEGMELGCYSSVEATSSIFHPFEAYTNGMNMARRGPAIMKSGDGGVAVIGGCFQPGVHLNDMEVMEDCAAYCQLGNQYCFIAGGYNGRECLNQVQLVSSSQHTVSTLQPLSSPLKNAAALAIGVGSSVLLFGVGTRKGHSTLFSNTLSLVIQFAI</sequence>
<reference evidence="2" key="1">
    <citation type="submission" date="2022-11" db="UniProtKB">
        <authorList>
            <consortium name="WormBaseParasite"/>
        </authorList>
    </citation>
    <scope>IDENTIFICATION</scope>
</reference>
<keyword evidence="1" id="KW-1185">Reference proteome</keyword>
<evidence type="ECO:0000313" key="1">
    <source>
        <dbReference type="Proteomes" id="UP000887574"/>
    </source>
</evidence>
<dbReference type="InterPro" id="IPR015915">
    <property type="entry name" value="Kelch-typ_b-propeller"/>
</dbReference>
<dbReference type="Gene3D" id="2.120.10.80">
    <property type="entry name" value="Kelch-type beta propeller"/>
    <property type="match status" value="1"/>
</dbReference>
<organism evidence="1 2">
    <name type="scientific">Ditylenchus dipsaci</name>
    <dbReference type="NCBI Taxonomy" id="166011"/>
    <lineage>
        <taxon>Eukaryota</taxon>
        <taxon>Metazoa</taxon>
        <taxon>Ecdysozoa</taxon>
        <taxon>Nematoda</taxon>
        <taxon>Chromadorea</taxon>
        <taxon>Rhabditida</taxon>
        <taxon>Tylenchina</taxon>
        <taxon>Tylenchomorpha</taxon>
        <taxon>Sphaerularioidea</taxon>
        <taxon>Anguinidae</taxon>
        <taxon>Anguininae</taxon>
        <taxon>Ditylenchus</taxon>
    </lineage>
</organism>